<dbReference type="FunFam" id="2.60.40.60:FF:000002">
    <property type="entry name" value="Protocadherin alpha 2"/>
    <property type="match status" value="1"/>
</dbReference>
<evidence type="ECO:0000256" key="13">
    <source>
        <dbReference type="SAM" id="SignalP"/>
    </source>
</evidence>
<keyword evidence="5" id="KW-0677">Repeat</keyword>
<dbReference type="PANTHER" id="PTHR24028:SF146">
    <property type="entry name" value="CADHERIN 96CB, ISOFORM D-RELATED"/>
    <property type="match status" value="1"/>
</dbReference>
<evidence type="ECO:0000313" key="16">
    <source>
        <dbReference type="RefSeq" id="XP_029644514.1"/>
    </source>
</evidence>
<comment type="subcellular location">
    <subcellularLocation>
        <location evidence="1">Cell membrane</location>
        <topology evidence="1">Single-pass type I membrane protein</topology>
    </subcellularLocation>
</comment>
<dbReference type="FunFam" id="2.60.40.60:FF:000004">
    <property type="entry name" value="Protocadherin 1 gamma 2"/>
    <property type="match status" value="1"/>
</dbReference>
<dbReference type="Proteomes" id="UP000515154">
    <property type="component" value="Linkage group LG14"/>
</dbReference>
<feature type="signal peptide" evidence="13">
    <location>
        <begin position="1"/>
        <end position="18"/>
    </location>
</feature>
<dbReference type="InterPro" id="IPR050174">
    <property type="entry name" value="Protocadherin/Cadherin-CA"/>
</dbReference>
<feature type="domain" description="Cadherin" evidence="14">
    <location>
        <begin position="570"/>
        <end position="674"/>
    </location>
</feature>
<evidence type="ECO:0000256" key="3">
    <source>
        <dbReference type="ARBA" id="ARBA00022692"/>
    </source>
</evidence>
<name>A0A6P7T1G1_9MOLL</name>
<reference evidence="16" key="1">
    <citation type="submission" date="2025-08" db="UniProtKB">
        <authorList>
            <consortium name="RefSeq"/>
        </authorList>
    </citation>
    <scope>IDENTIFICATION</scope>
</reference>
<dbReference type="PANTHER" id="PTHR24028">
    <property type="entry name" value="CADHERIN-87A"/>
    <property type="match status" value="1"/>
</dbReference>
<feature type="transmembrane region" description="Helical" evidence="12">
    <location>
        <begin position="689"/>
        <end position="713"/>
    </location>
</feature>
<feature type="domain" description="Cadherin" evidence="14">
    <location>
        <begin position="133"/>
        <end position="244"/>
    </location>
</feature>
<dbReference type="InterPro" id="IPR020894">
    <property type="entry name" value="Cadherin_CS"/>
</dbReference>
<dbReference type="PRINTS" id="PR00205">
    <property type="entry name" value="CADHERIN"/>
</dbReference>
<evidence type="ECO:0000259" key="14">
    <source>
        <dbReference type="PROSITE" id="PS50268"/>
    </source>
</evidence>
<evidence type="ECO:0000256" key="6">
    <source>
        <dbReference type="ARBA" id="ARBA00022837"/>
    </source>
</evidence>
<feature type="domain" description="Cadherin" evidence="14">
    <location>
        <begin position="463"/>
        <end position="566"/>
    </location>
</feature>
<dbReference type="KEGG" id="osn:115218746"/>
<evidence type="ECO:0000256" key="8">
    <source>
        <dbReference type="ARBA" id="ARBA00022989"/>
    </source>
</evidence>
<gene>
    <name evidence="16" type="primary">LOC115218746</name>
</gene>
<evidence type="ECO:0000256" key="1">
    <source>
        <dbReference type="ARBA" id="ARBA00004251"/>
    </source>
</evidence>
<keyword evidence="2" id="KW-1003">Cell membrane</keyword>
<feature type="domain" description="Cadherin" evidence="14">
    <location>
        <begin position="359"/>
        <end position="462"/>
    </location>
</feature>
<keyword evidence="3 12" id="KW-0812">Transmembrane</keyword>
<dbReference type="InterPro" id="IPR015919">
    <property type="entry name" value="Cadherin-like_sf"/>
</dbReference>
<feature type="chain" id="PRO_5028401344" evidence="13">
    <location>
        <begin position="19"/>
        <end position="933"/>
    </location>
</feature>
<dbReference type="InterPro" id="IPR002126">
    <property type="entry name" value="Cadherin-like_dom"/>
</dbReference>
<keyword evidence="7" id="KW-0130">Cell adhesion</keyword>
<dbReference type="AlphaFoldDB" id="A0A6P7T1G1"/>
<dbReference type="PROSITE" id="PS00232">
    <property type="entry name" value="CADHERIN_1"/>
    <property type="match status" value="2"/>
</dbReference>
<evidence type="ECO:0000256" key="5">
    <source>
        <dbReference type="ARBA" id="ARBA00022737"/>
    </source>
</evidence>
<evidence type="ECO:0000256" key="2">
    <source>
        <dbReference type="ARBA" id="ARBA00022475"/>
    </source>
</evidence>
<evidence type="ECO:0000256" key="7">
    <source>
        <dbReference type="ARBA" id="ARBA00022889"/>
    </source>
</evidence>
<organism evidence="15 16">
    <name type="scientific">Octopus sinensis</name>
    <name type="common">East Asian common octopus</name>
    <dbReference type="NCBI Taxonomy" id="2607531"/>
    <lineage>
        <taxon>Eukaryota</taxon>
        <taxon>Metazoa</taxon>
        <taxon>Spiralia</taxon>
        <taxon>Lophotrochozoa</taxon>
        <taxon>Mollusca</taxon>
        <taxon>Cephalopoda</taxon>
        <taxon>Coleoidea</taxon>
        <taxon>Octopodiformes</taxon>
        <taxon>Octopoda</taxon>
        <taxon>Incirrata</taxon>
        <taxon>Octopodidae</taxon>
        <taxon>Octopus</taxon>
    </lineage>
</organism>
<dbReference type="GO" id="GO:0005509">
    <property type="term" value="F:calcium ion binding"/>
    <property type="evidence" value="ECO:0007669"/>
    <property type="project" value="UniProtKB-UniRule"/>
</dbReference>
<feature type="domain" description="Cadherin" evidence="14">
    <location>
        <begin position="39"/>
        <end position="132"/>
    </location>
</feature>
<dbReference type="Gene3D" id="2.60.40.60">
    <property type="entry name" value="Cadherins"/>
    <property type="match status" value="6"/>
</dbReference>
<keyword evidence="6 11" id="KW-0106">Calcium</keyword>
<keyword evidence="10" id="KW-0325">Glycoprotein</keyword>
<protein>
    <submittedName>
        <fullName evidence="16">Protocadherin beta-18 isoform X1</fullName>
    </submittedName>
</protein>
<keyword evidence="8 12" id="KW-1133">Transmembrane helix</keyword>
<sequence length="933" mass="105008">MYLHVCVLLLLLLDYSFCIDFTYHVKEGQSPGLFIGDIASDTEVLRSIPPRDHSFIRFSLLQENTAVNSQLFNVSKTGRLYTSQILDAEPLCKYNKECSKIIEIAVQNKKSFVKILEIKVLIEDINDHQPEFANDKINLEFSEGDAIGMAKSIPNAIDRDVSILNSQIVYYLKKDLDDPFNLSVLKTVDGASKLEIILIKRLNREIRDTYNLEVVAKDKGSPPQNGVLYVQISVTDENDNSPVFTKTLYNISLRNTQERSHPIVKLSATDNDKGKNGKVTYSFSSKMTEPSKRYFRLNAETGEILLSQHFQSEMKQNYQLFIDAKDGGNPPMRATAIVFINMINHENNPPKINVKFFSKTAENKATISEDIEVGSFIAYVKITDNDIGQNGEVECKLKHNKFMLQKMGRKKYKVVVQKTVNREIEDYTDFIIICEDKGSPPLQTEKKFLIKIMDVNDVQPSFTKNTFKFLTYENEDSNFPVGLINATDPDLGPGGKLTYSFLDDNNFFPFKISNFGFIATTQSLDREKQEIYNMKVIVKDNGVPSLSSTANIIIEVMDKNDNAPYFTFPSFDPFNIDVHYHPQSKSDITTLRASDRDSHVNSFLRYEILGGNNKQLFTVNPYTGILSFSRTVYQNDAGSYNIKLAVKDSGTPILSATTTLSLSLTVSNTTARMYTAEDTESDNRIHINLMIIIVVAAVIVSVAIVVSVTTCIIRRNQNDTLIDVNDKFITEMGESEYACQSQYDATFTTAQDVSNDRIFEGTLLKKTSENNWKGLETGVQLQDLTPVTQQPTIFTHSFGNKEGHIDVPSEHVKEMSVLSSYKDTGHNWREGSTEHYEELAGFCPRELAKSQSLEKKILSRKLSRPSNAVITTSSSCHSNVVPKTPCTDVIDLKSFRVGSEVPHITTQSWNLPTGNSFTTYSKPLPAVPKVTHT</sequence>
<dbReference type="GO" id="GO:0007156">
    <property type="term" value="P:homophilic cell adhesion via plasma membrane adhesion molecules"/>
    <property type="evidence" value="ECO:0007669"/>
    <property type="project" value="InterPro"/>
</dbReference>
<evidence type="ECO:0000256" key="12">
    <source>
        <dbReference type="SAM" id="Phobius"/>
    </source>
</evidence>
<evidence type="ECO:0000256" key="11">
    <source>
        <dbReference type="PROSITE-ProRule" id="PRU00043"/>
    </source>
</evidence>
<proteinExistence type="predicted"/>
<dbReference type="CDD" id="cd11304">
    <property type="entry name" value="Cadherin_repeat"/>
    <property type="match status" value="6"/>
</dbReference>
<keyword evidence="4 13" id="KW-0732">Signal</keyword>
<evidence type="ECO:0000256" key="9">
    <source>
        <dbReference type="ARBA" id="ARBA00023136"/>
    </source>
</evidence>
<dbReference type="SMART" id="SM00112">
    <property type="entry name" value="CA"/>
    <property type="match status" value="6"/>
</dbReference>
<dbReference type="FunFam" id="2.60.40.60:FF:000015">
    <property type="entry name" value="FAT atypical cadherin 1"/>
    <property type="match status" value="1"/>
</dbReference>
<evidence type="ECO:0000313" key="15">
    <source>
        <dbReference type="Proteomes" id="UP000515154"/>
    </source>
</evidence>
<dbReference type="PROSITE" id="PS50268">
    <property type="entry name" value="CADHERIN_2"/>
    <property type="match status" value="6"/>
</dbReference>
<dbReference type="SUPFAM" id="SSF49313">
    <property type="entry name" value="Cadherin-like"/>
    <property type="match status" value="5"/>
</dbReference>
<dbReference type="GO" id="GO:0005886">
    <property type="term" value="C:plasma membrane"/>
    <property type="evidence" value="ECO:0007669"/>
    <property type="project" value="UniProtKB-SubCell"/>
</dbReference>
<keyword evidence="9 12" id="KW-0472">Membrane</keyword>
<evidence type="ECO:0000256" key="4">
    <source>
        <dbReference type="ARBA" id="ARBA00022729"/>
    </source>
</evidence>
<feature type="domain" description="Cadherin" evidence="14">
    <location>
        <begin position="245"/>
        <end position="352"/>
    </location>
</feature>
<dbReference type="RefSeq" id="XP_029644514.1">
    <property type="nucleotide sequence ID" value="XM_029788654.2"/>
</dbReference>
<dbReference type="Pfam" id="PF00028">
    <property type="entry name" value="Cadherin"/>
    <property type="match status" value="4"/>
</dbReference>
<keyword evidence="15" id="KW-1185">Reference proteome</keyword>
<evidence type="ECO:0000256" key="10">
    <source>
        <dbReference type="ARBA" id="ARBA00023180"/>
    </source>
</evidence>
<accession>A0A6P7T1G1</accession>